<dbReference type="GO" id="GO:0006397">
    <property type="term" value="P:mRNA processing"/>
    <property type="evidence" value="ECO:0007669"/>
    <property type="project" value="UniProtKB-KW"/>
</dbReference>
<dbReference type="InterPro" id="IPR036855">
    <property type="entry name" value="Znf_CCCH_sf"/>
</dbReference>
<keyword evidence="4 8" id="KW-0479">Metal-binding</keyword>
<evidence type="ECO:0000259" key="10">
    <source>
        <dbReference type="PROSITE" id="PS50103"/>
    </source>
</evidence>
<accession>A0A061J578</accession>
<comment type="caution">
    <text evidence="11">The sequence shown here is derived from an EMBL/GenBank/DDBJ whole genome shotgun (WGS) entry which is preliminary data.</text>
</comment>
<sequence length="283" mass="30591">MADSEENPFVGGHTAETAGPFLTTVESPPPPAAAAAGRGGTVTDEPHGQEQQQDVEQKGDVSGLIPLCVRHAGGPQVNSTVFGYDIAQMQKRPWDEPTANLKDYFNYGFNETSWRLYCAMQTGGEASPLPGTNTFFLQPAGSAVKSGALEEGVENDGVAYYMPPQGSSHGYYAAPRDSFLKTKLCQRFAVGRCVKGDQCSYAHGHGELRSVPSVHHHHHHHQLQQPPPCVLQPFQVDQGFLPPMGMQPTGVLEPTAAGNYHMMPKRQRSPDGGGEEKVYDASY</sequence>
<evidence type="ECO:0000256" key="6">
    <source>
        <dbReference type="ARBA" id="ARBA00022833"/>
    </source>
</evidence>
<comment type="similarity">
    <text evidence="2">Belongs to the FIP1 family.</text>
</comment>
<evidence type="ECO:0000256" key="9">
    <source>
        <dbReference type="SAM" id="MobiDB-lite"/>
    </source>
</evidence>
<keyword evidence="3" id="KW-0507">mRNA processing</keyword>
<organism evidence="11 12">
    <name type="scientific">Trypanosoma rangeli SC58</name>
    <dbReference type="NCBI Taxonomy" id="429131"/>
    <lineage>
        <taxon>Eukaryota</taxon>
        <taxon>Discoba</taxon>
        <taxon>Euglenozoa</taxon>
        <taxon>Kinetoplastea</taxon>
        <taxon>Metakinetoplastina</taxon>
        <taxon>Trypanosomatida</taxon>
        <taxon>Trypanosomatidae</taxon>
        <taxon>Trypanosoma</taxon>
        <taxon>Herpetosoma</taxon>
    </lineage>
</organism>
<dbReference type="EMBL" id="AUPL01002991">
    <property type="protein sequence ID" value="ESL09291.1"/>
    <property type="molecule type" value="Genomic_DNA"/>
</dbReference>
<keyword evidence="7" id="KW-0539">Nucleus</keyword>
<evidence type="ECO:0000256" key="2">
    <source>
        <dbReference type="ARBA" id="ARBA00007459"/>
    </source>
</evidence>
<keyword evidence="12" id="KW-1185">Reference proteome</keyword>
<evidence type="ECO:0000256" key="3">
    <source>
        <dbReference type="ARBA" id="ARBA00022664"/>
    </source>
</evidence>
<evidence type="ECO:0000313" key="12">
    <source>
        <dbReference type="Proteomes" id="UP000031737"/>
    </source>
</evidence>
<reference evidence="11 12" key="1">
    <citation type="submission" date="2013-07" db="EMBL/GenBank/DDBJ databases">
        <authorList>
            <person name="Stoco P.H."/>
            <person name="Wagner G."/>
            <person name="Gerber A."/>
            <person name="Zaha A."/>
            <person name="Thompson C."/>
            <person name="Bartholomeu D.C."/>
            <person name="Luckemeyer D.D."/>
            <person name="Bahia D."/>
            <person name="Loreto E."/>
            <person name="Prestes E.B."/>
            <person name="Lima F.M."/>
            <person name="Rodrigues-Luiz G."/>
            <person name="Vallejo G.A."/>
            <person name="Filho J.F."/>
            <person name="Monteiro K.M."/>
            <person name="Tyler K.M."/>
            <person name="de Almeida L.G."/>
            <person name="Ortiz M.F."/>
            <person name="Siervo M.A."/>
            <person name="de Moraes M.H."/>
            <person name="Cunha O.L."/>
            <person name="Mendonca-Neto R."/>
            <person name="Silva R."/>
            <person name="Teixeira S.M."/>
            <person name="Murta S.M."/>
            <person name="Sincero T.C."/>
            <person name="Mendes T.A."/>
            <person name="Urmenyi T.P."/>
            <person name="Silva V.G."/>
            <person name="da Rocha W.D."/>
            <person name="Andersson B."/>
            <person name="Romanha A.J."/>
            <person name="Steindel M."/>
            <person name="de Vasconcelos A.T."/>
            <person name="Grisard E.C."/>
        </authorList>
    </citation>
    <scope>NUCLEOTIDE SEQUENCE [LARGE SCALE GENOMIC DNA]</scope>
    <source>
        <strain evidence="11 12">SC58</strain>
    </source>
</reference>
<keyword evidence="6 8" id="KW-0862">Zinc</keyword>
<feature type="region of interest" description="Disordered" evidence="9">
    <location>
        <begin position="261"/>
        <end position="283"/>
    </location>
</feature>
<feature type="domain" description="C3H1-type" evidence="10">
    <location>
        <begin position="179"/>
        <end position="206"/>
    </location>
</feature>
<dbReference type="PROSITE" id="PS50103">
    <property type="entry name" value="ZF_C3H1"/>
    <property type="match status" value="1"/>
</dbReference>
<dbReference type="OrthoDB" id="1917198at2759"/>
<evidence type="ECO:0000256" key="4">
    <source>
        <dbReference type="ARBA" id="ARBA00022723"/>
    </source>
</evidence>
<dbReference type="InterPro" id="IPR000571">
    <property type="entry name" value="Znf_CCCH"/>
</dbReference>
<dbReference type="Pfam" id="PF00642">
    <property type="entry name" value="zf-CCCH"/>
    <property type="match status" value="1"/>
</dbReference>
<protein>
    <recommendedName>
        <fullName evidence="10">C3H1-type domain-containing protein</fullName>
    </recommendedName>
</protein>
<keyword evidence="5 8" id="KW-0863">Zinc-finger</keyword>
<gene>
    <name evidence="11" type="ORF">TRSC58_02991</name>
</gene>
<evidence type="ECO:0000256" key="5">
    <source>
        <dbReference type="ARBA" id="ARBA00022771"/>
    </source>
</evidence>
<name>A0A061J578_TRYRA</name>
<feature type="compositionally biased region" description="Basic and acidic residues" evidence="9">
    <location>
        <begin position="274"/>
        <end position="283"/>
    </location>
</feature>
<dbReference type="InterPro" id="IPR007854">
    <property type="entry name" value="Fip1_dom"/>
</dbReference>
<feature type="zinc finger region" description="C3H1-type" evidence="8">
    <location>
        <begin position="179"/>
        <end position="206"/>
    </location>
</feature>
<dbReference type="VEuPathDB" id="TriTrypDB:TRSC58_02991"/>
<dbReference type="SMART" id="SM00356">
    <property type="entry name" value="ZnF_C3H1"/>
    <property type="match status" value="1"/>
</dbReference>
<feature type="region of interest" description="Disordered" evidence="9">
    <location>
        <begin position="1"/>
        <end position="58"/>
    </location>
</feature>
<evidence type="ECO:0000256" key="1">
    <source>
        <dbReference type="ARBA" id="ARBA00004123"/>
    </source>
</evidence>
<proteinExistence type="inferred from homology"/>
<evidence type="ECO:0000313" key="11">
    <source>
        <dbReference type="EMBL" id="ESL09291.1"/>
    </source>
</evidence>
<dbReference type="SUPFAM" id="SSF90229">
    <property type="entry name" value="CCCH zinc finger"/>
    <property type="match status" value="1"/>
</dbReference>
<dbReference type="AlphaFoldDB" id="A0A061J578"/>
<evidence type="ECO:0000256" key="8">
    <source>
        <dbReference type="PROSITE-ProRule" id="PRU00723"/>
    </source>
</evidence>
<evidence type="ECO:0000256" key="7">
    <source>
        <dbReference type="ARBA" id="ARBA00023242"/>
    </source>
</evidence>
<dbReference type="Gene3D" id="4.10.1000.10">
    <property type="entry name" value="Zinc finger, CCCH-type"/>
    <property type="match status" value="1"/>
</dbReference>
<dbReference type="GO" id="GO:0008270">
    <property type="term" value="F:zinc ion binding"/>
    <property type="evidence" value="ECO:0007669"/>
    <property type="project" value="UniProtKB-KW"/>
</dbReference>
<dbReference type="GO" id="GO:0005634">
    <property type="term" value="C:nucleus"/>
    <property type="evidence" value="ECO:0007669"/>
    <property type="project" value="UniProtKB-SubCell"/>
</dbReference>
<dbReference type="Proteomes" id="UP000031737">
    <property type="component" value="Unassembled WGS sequence"/>
</dbReference>
<dbReference type="Pfam" id="PF05182">
    <property type="entry name" value="Fip1"/>
    <property type="match status" value="1"/>
</dbReference>
<comment type="subcellular location">
    <subcellularLocation>
        <location evidence="1">Nucleus</location>
    </subcellularLocation>
</comment>